<sequence length="131" mass="15089">MGLQEEKRAVQQLLTAYANTLNTAKTALIHIFYTADGIFMAPGIKTLSYQDLLSRNSGSYLKRTKFHIDFTVEDIVLDTRYAFVQATAIVTTQDPETGQPSIKRSRDHFVLRKEGKAWKIYRYMFNDAEHH</sequence>
<name>A0ABY4I6J3_CHIFI</name>
<gene>
    <name evidence="2" type="ORF">MYF79_10480</name>
</gene>
<reference evidence="2 3" key="1">
    <citation type="submission" date="2022-04" db="EMBL/GenBank/DDBJ databases">
        <title>The arsenic-methylating capacity of Chitinophaga filiformis YT5 during chitin decomposition.</title>
        <authorList>
            <person name="Chen G."/>
            <person name="Liang Y."/>
        </authorList>
    </citation>
    <scope>NUCLEOTIDE SEQUENCE [LARGE SCALE GENOMIC DNA]</scope>
    <source>
        <strain evidence="2 3">YT5</strain>
    </source>
</reference>
<protein>
    <submittedName>
        <fullName evidence="2">Nuclear transport factor 2 family protein</fullName>
    </submittedName>
</protein>
<proteinExistence type="predicted"/>
<organism evidence="2 3">
    <name type="scientific">Chitinophaga filiformis</name>
    <name type="common">Myxococcus filiformis</name>
    <name type="synonym">Flexibacter filiformis</name>
    <dbReference type="NCBI Taxonomy" id="104663"/>
    <lineage>
        <taxon>Bacteria</taxon>
        <taxon>Pseudomonadati</taxon>
        <taxon>Bacteroidota</taxon>
        <taxon>Chitinophagia</taxon>
        <taxon>Chitinophagales</taxon>
        <taxon>Chitinophagaceae</taxon>
        <taxon>Chitinophaga</taxon>
    </lineage>
</organism>
<dbReference type="InterPro" id="IPR032710">
    <property type="entry name" value="NTF2-like_dom_sf"/>
</dbReference>
<keyword evidence="3" id="KW-1185">Reference proteome</keyword>
<dbReference type="InterPro" id="IPR027843">
    <property type="entry name" value="DUF4440"/>
</dbReference>
<evidence type="ECO:0000313" key="2">
    <source>
        <dbReference type="EMBL" id="UPK71707.1"/>
    </source>
</evidence>
<dbReference type="Proteomes" id="UP000830198">
    <property type="component" value="Chromosome"/>
</dbReference>
<dbReference type="Pfam" id="PF14534">
    <property type="entry name" value="DUF4440"/>
    <property type="match status" value="1"/>
</dbReference>
<accession>A0ABY4I6J3</accession>
<dbReference type="EMBL" id="CP095855">
    <property type="protein sequence ID" value="UPK71707.1"/>
    <property type="molecule type" value="Genomic_DNA"/>
</dbReference>
<feature type="domain" description="DUF4440" evidence="1">
    <location>
        <begin position="10"/>
        <end position="120"/>
    </location>
</feature>
<dbReference type="Gene3D" id="3.10.450.50">
    <property type="match status" value="1"/>
</dbReference>
<dbReference type="RefSeq" id="WP_247813824.1">
    <property type="nucleotide sequence ID" value="NZ_CP095855.1"/>
</dbReference>
<dbReference type="CDD" id="cd00531">
    <property type="entry name" value="NTF2_like"/>
    <property type="match status" value="1"/>
</dbReference>
<evidence type="ECO:0000313" key="3">
    <source>
        <dbReference type="Proteomes" id="UP000830198"/>
    </source>
</evidence>
<evidence type="ECO:0000259" key="1">
    <source>
        <dbReference type="Pfam" id="PF14534"/>
    </source>
</evidence>
<dbReference type="SUPFAM" id="SSF54427">
    <property type="entry name" value="NTF2-like"/>
    <property type="match status" value="1"/>
</dbReference>